<dbReference type="EMBL" id="KT624200">
    <property type="protein sequence ID" value="AMM44917.1"/>
    <property type="molecule type" value="Genomic_DNA"/>
</dbReference>
<dbReference type="Proteomes" id="UP000203261">
    <property type="component" value="Segment"/>
</dbReference>
<gene>
    <name evidence="4" type="ORF">SP15_119</name>
</gene>
<dbReference type="Pfam" id="PF01966">
    <property type="entry name" value="HD"/>
    <property type="match status" value="1"/>
</dbReference>
<dbReference type="GO" id="GO:0016787">
    <property type="term" value="F:hydrolase activity"/>
    <property type="evidence" value="ECO:0007669"/>
    <property type="project" value="UniProtKB-KW"/>
</dbReference>
<evidence type="ECO:0000313" key="4">
    <source>
        <dbReference type="EMBL" id="AMM44917.1"/>
    </source>
</evidence>
<dbReference type="RefSeq" id="YP_009302506.1">
    <property type="nucleotide sequence ID" value="NC_031245.1"/>
</dbReference>
<feature type="domain" description="OB" evidence="2">
    <location>
        <begin position="29"/>
        <end position="93"/>
    </location>
</feature>
<dbReference type="Pfam" id="PF01336">
    <property type="entry name" value="tRNA_anti-codon"/>
    <property type="match status" value="1"/>
</dbReference>
<dbReference type="SUPFAM" id="SSF109604">
    <property type="entry name" value="HD-domain/PDEase-like"/>
    <property type="match status" value="1"/>
</dbReference>
<keyword evidence="5" id="KW-1185">Reference proteome</keyword>
<dbReference type="CDD" id="cd00077">
    <property type="entry name" value="HDc"/>
    <property type="match status" value="1"/>
</dbReference>
<dbReference type="KEGG" id="vg:29125286"/>
<dbReference type="GO" id="GO:0003676">
    <property type="term" value="F:nucleic acid binding"/>
    <property type="evidence" value="ECO:0007669"/>
    <property type="project" value="InterPro"/>
</dbReference>
<proteinExistence type="predicted"/>
<dbReference type="InterPro" id="IPR012340">
    <property type="entry name" value="NA-bd_OB-fold"/>
</dbReference>
<dbReference type="GeneID" id="29125286"/>
<sequence>MQIAQLSKLDNGSQVEFKALIGDPEERPSKGNPFIVVGFNDQTGRVEGKIFSTTLDQFYARYNVYNGDLVKVYGRANHWNNTFQIVIDNLEVLADSSQVNPLDYVPSYPKIYVGKARHGLINLAESIEDERYKKLTKFVMGIDGEKSDFSQFMNSIGSVNFHHNKGGGLAIHTYGVARIADRVCKLYNFQGLIRSRLIFLALVHDIQKREEYISFPVAKRSDLLLTHVPRGASFVEAINMYFGDLLPANELVLCQKALLLHHGEWSNYKVNELYREEYPLEAKLLHSFDQIEACSFDLYEGNEQAYLEAVFSDF</sequence>
<dbReference type="PANTHER" id="PTHR37294">
    <property type="entry name" value="3'-5' EXORIBONUCLEASE YHAM"/>
    <property type="match status" value="1"/>
</dbReference>
<accession>A0A127AWF8</accession>
<dbReference type="InterPro" id="IPR006674">
    <property type="entry name" value="HD_domain"/>
</dbReference>
<dbReference type="SUPFAM" id="SSF50249">
    <property type="entry name" value="Nucleic acid-binding proteins"/>
    <property type="match status" value="1"/>
</dbReference>
<dbReference type="GO" id="GO:0031125">
    <property type="term" value="P:rRNA 3'-end processing"/>
    <property type="evidence" value="ECO:0007669"/>
    <property type="project" value="TreeGrafter"/>
</dbReference>
<evidence type="ECO:0000313" key="5">
    <source>
        <dbReference type="Proteomes" id="UP000203261"/>
    </source>
</evidence>
<protein>
    <submittedName>
        <fullName evidence="4">OB-fold domain protein</fullName>
    </submittedName>
</protein>
<organism evidence="4 5">
    <name type="scientific">Bacillus phage SP-15</name>
    <dbReference type="NCBI Taxonomy" id="1792032"/>
    <lineage>
        <taxon>Viruses</taxon>
        <taxon>Duplodnaviria</taxon>
        <taxon>Heunggongvirae</taxon>
        <taxon>Uroviricota</taxon>
        <taxon>Caudoviricetes</taxon>
        <taxon>Thornevirus</taxon>
        <taxon>Thornevirus SP15</taxon>
    </lineage>
</organism>
<keyword evidence="1" id="KW-0378">Hydrolase</keyword>
<evidence type="ECO:0000259" key="2">
    <source>
        <dbReference type="Pfam" id="PF01336"/>
    </source>
</evidence>
<dbReference type="InterPro" id="IPR003607">
    <property type="entry name" value="HD/PDEase_dom"/>
</dbReference>
<reference evidence="4 5" key="1">
    <citation type="submission" date="2015-08" db="EMBL/GenBank/DDBJ databases">
        <authorList>
            <person name="Babu N.S."/>
            <person name="Beckwith C.J."/>
            <person name="Beseler K.G."/>
            <person name="Brison A."/>
            <person name="Carone J.V."/>
            <person name="Caskin T.P."/>
            <person name="Diamond M."/>
            <person name="Durham M.E."/>
            <person name="Foxe J.M."/>
            <person name="Go M."/>
            <person name="Henderson B.A."/>
            <person name="Jones I.B."/>
            <person name="McGettigan J.A."/>
            <person name="Micheletti S.J."/>
            <person name="Nasrallah M.E."/>
            <person name="Ortiz D."/>
            <person name="Piller C.R."/>
            <person name="Privatt S.R."/>
            <person name="Schneider S.L."/>
            <person name="Sharp S."/>
            <person name="Smith T.C."/>
            <person name="Stanton J.D."/>
            <person name="Ullery H.E."/>
            <person name="Wilson R.J."/>
            <person name="Serrano M.G."/>
            <person name="Buck G."/>
            <person name="Lee V."/>
            <person name="Wang Y."/>
            <person name="Carvalho R."/>
            <person name="Voegtly L."/>
            <person name="Shi R."/>
            <person name="Duckworth R."/>
            <person name="Johnson A."/>
            <person name="Loviza R."/>
            <person name="Walstead R."/>
            <person name="Shah Z."/>
            <person name="Kiflezghi M."/>
            <person name="Wade K."/>
            <person name="Ball S.L."/>
            <person name="Bradley K.W."/>
            <person name="Asai D.J."/>
            <person name="Bowman C.A."/>
            <person name="Russell D.A."/>
            <person name="Pope W.H."/>
            <person name="Jacobs-Sera D."/>
            <person name="Hendrix R.W."/>
            <person name="Hatfull G.F."/>
        </authorList>
    </citation>
    <scope>NUCLEOTIDE SEQUENCE [LARGE SCALE GENOMIC DNA]</scope>
</reference>
<evidence type="ECO:0000256" key="1">
    <source>
        <dbReference type="ARBA" id="ARBA00022801"/>
    </source>
</evidence>
<dbReference type="PANTHER" id="PTHR37294:SF1">
    <property type="entry name" value="3'-5' EXORIBONUCLEASE YHAM"/>
    <property type="match status" value="1"/>
</dbReference>
<dbReference type="Gene3D" id="2.40.50.140">
    <property type="entry name" value="Nucleic acid-binding proteins"/>
    <property type="match status" value="1"/>
</dbReference>
<feature type="domain" description="HD" evidence="3">
    <location>
        <begin position="170"/>
        <end position="293"/>
    </location>
</feature>
<dbReference type="InterPro" id="IPR050798">
    <property type="entry name" value="YhaM_exoribonuc/phosphodiest"/>
</dbReference>
<evidence type="ECO:0000259" key="3">
    <source>
        <dbReference type="Pfam" id="PF01966"/>
    </source>
</evidence>
<dbReference type="InterPro" id="IPR004365">
    <property type="entry name" value="NA-bd_OB_tRNA"/>
</dbReference>
<name>A0A127AWF8_9CAUD</name>